<dbReference type="PROSITE" id="PS51186">
    <property type="entry name" value="GNAT"/>
    <property type="match status" value="1"/>
</dbReference>
<accession>F8NR24</accession>
<dbReference type="KEGG" id="sla:SERLADRAFT_462992"/>
<evidence type="ECO:0000259" key="1">
    <source>
        <dbReference type="PROSITE" id="PS51186"/>
    </source>
</evidence>
<sequence>MPQVTVQRVERPSETQIEASVALFVSCMKDNIAALSLSGCDATLLDPMARSTLMAGILAGEYYNATDESGDVVGFALWMPPGEEMFSKPEQRELGLNDFMARLPEVGRDYYKNTYSAVFLDFVSSCLGPTGKRDAWWLHMLMVHPERQRQGIGRALVGPVLEKATQKGEVLALSTTTHTNVPIYTAMGFKEMGGRTVPSPLGEWPLHVFSLDTRTP</sequence>
<gene>
    <name evidence="2" type="ORF">SERLADRAFT_462992</name>
</gene>
<dbReference type="RefSeq" id="XP_007316370.1">
    <property type="nucleotide sequence ID" value="XM_007316308.1"/>
</dbReference>
<dbReference type="Gene3D" id="3.40.630.30">
    <property type="match status" value="1"/>
</dbReference>
<dbReference type="SUPFAM" id="SSF55729">
    <property type="entry name" value="Acyl-CoA N-acyltransferases (Nat)"/>
    <property type="match status" value="1"/>
</dbReference>
<dbReference type="GO" id="GO:0016747">
    <property type="term" value="F:acyltransferase activity, transferring groups other than amino-acyl groups"/>
    <property type="evidence" value="ECO:0007669"/>
    <property type="project" value="InterPro"/>
</dbReference>
<dbReference type="GeneID" id="18818473"/>
<dbReference type="Proteomes" id="UP000008064">
    <property type="component" value="Unassembled WGS sequence"/>
</dbReference>
<reference evidence="2" key="1">
    <citation type="submission" date="2011-04" db="EMBL/GenBank/DDBJ databases">
        <title>Evolution of plant cell wall degrading machinery underlies the functional diversity of forest fungi.</title>
        <authorList>
            <consortium name="US DOE Joint Genome Institute (JGI-PGF)"/>
            <person name="Eastwood D.C."/>
            <person name="Floudas D."/>
            <person name="Binder M."/>
            <person name="Majcherczyk A."/>
            <person name="Schneider P."/>
            <person name="Aerts A."/>
            <person name="Asiegbu F.O."/>
            <person name="Baker S.E."/>
            <person name="Barry K."/>
            <person name="Bendiksby M."/>
            <person name="Blumentritt M."/>
            <person name="Coutinho P.M."/>
            <person name="Cullen D."/>
            <person name="Cullen D."/>
            <person name="Gathman A."/>
            <person name="Goodell B."/>
            <person name="Henrissat B."/>
            <person name="Ihrmark K."/>
            <person name="Kauserud H."/>
            <person name="Kohler A."/>
            <person name="LaButti K."/>
            <person name="Lapidus A."/>
            <person name="Lavin J.L."/>
            <person name="Lee Y.-H."/>
            <person name="Lindquist E."/>
            <person name="Lilly W."/>
            <person name="Lucas S."/>
            <person name="Morin E."/>
            <person name="Murat C."/>
            <person name="Oguiza J.A."/>
            <person name="Park J."/>
            <person name="Pisabarro A.G."/>
            <person name="Riley R."/>
            <person name="Rosling A."/>
            <person name="Salamov A."/>
            <person name="Schmidt O."/>
            <person name="Schmutz J."/>
            <person name="Skrede I."/>
            <person name="Stenlid J."/>
            <person name="Wiebenga A."/>
            <person name="Xie X."/>
            <person name="Kues U."/>
            <person name="Hibbett D.S."/>
            <person name="Hoffmeister D."/>
            <person name="Hogberg N."/>
            <person name="Martin F."/>
            <person name="Grigoriev I.V."/>
            <person name="Watkinson S.C."/>
        </authorList>
    </citation>
    <scope>NUCLEOTIDE SEQUENCE</scope>
    <source>
        <strain evidence="2">S7.9</strain>
    </source>
</reference>
<dbReference type="InterPro" id="IPR000182">
    <property type="entry name" value="GNAT_dom"/>
</dbReference>
<protein>
    <recommendedName>
        <fullName evidence="1">N-acetyltransferase domain-containing protein</fullName>
    </recommendedName>
</protein>
<dbReference type="CDD" id="cd04301">
    <property type="entry name" value="NAT_SF"/>
    <property type="match status" value="1"/>
</dbReference>
<dbReference type="Pfam" id="PF13673">
    <property type="entry name" value="Acetyltransf_10"/>
    <property type="match status" value="1"/>
</dbReference>
<dbReference type="AlphaFoldDB" id="F8NR24"/>
<dbReference type="PANTHER" id="PTHR42791">
    <property type="entry name" value="GNAT FAMILY ACETYLTRANSFERASE"/>
    <property type="match status" value="1"/>
</dbReference>
<dbReference type="OrthoDB" id="61113at2759"/>
<feature type="domain" description="N-acetyltransferase" evidence="1">
    <location>
        <begin position="60"/>
        <end position="216"/>
    </location>
</feature>
<dbReference type="EMBL" id="GL945432">
    <property type="protein sequence ID" value="EGO26197.1"/>
    <property type="molecule type" value="Genomic_DNA"/>
</dbReference>
<organism>
    <name type="scientific">Serpula lacrymans var. lacrymans (strain S7.9)</name>
    <name type="common">Dry rot fungus</name>
    <dbReference type="NCBI Taxonomy" id="578457"/>
    <lineage>
        <taxon>Eukaryota</taxon>
        <taxon>Fungi</taxon>
        <taxon>Dikarya</taxon>
        <taxon>Basidiomycota</taxon>
        <taxon>Agaricomycotina</taxon>
        <taxon>Agaricomycetes</taxon>
        <taxon>Agaricomycetidae</taxon>
        <taxon>Boletales</taxon>
        <taxon>Coniophorineae</taxon>
        <taxon>Serpulaceae</taxon>
        <taxon>Serpula</taxon>
    </lineage>
</organism>
<name>F8NR24_SERL9</name>
<evidence type="ECO:0000313" key="2">
    <source>
        <dbReference type="EMBL" id="EGO26197.1"/>
    </source>
</evidence>
<dbReference type="InterPro" id="IPR016181">
    <property type="entry name" value="Acyl_CoA_acyltransferase"/>
</dbReference>
<dbReference type="HOGENOM" id="CLU_086106_1_1_1"/>
<dbReference type="PANTHER" id="PTHR42791:SF1">
    <property type="entry name" value="N-ACETYLTRANSFERASE DOMAIN-CONTAINING PROTEIN"/>
    <property type="match status" value="1"/>
</dbReference>
<dbReference type="InterPro" id="IPR052523">
    <property type="entry name" value="Trichothecene_AcTrans"/>
</dbReference>
<proteinExistence type="predicted"/>